<feature type="transmembrane region" description="Helical" evidence="1">
    <location>
        <begin position="336"/>
        <end position="355"/>
    </location>
</feature>
<reference evidence="2 3" key="1">
    <citation type="submission" date="2019-06" db="EMBL/GenBank/DDBJ databases">
        <title>Sequencing the genomes of 1000 actinobacteria strains.</title>
        <authorList>
            <person name="Klenk H.-P."/>
        </authorList>
    </citation>
    <scope>NUCLEOTIDE SEQUENCE [LARGE SCALE GENOMIC DNA]</scope>
    <source>
        <strain evidence="2 3">DSM 10596</strain>
    </source>
</reference>
<evidence type="ECO:0008006" key="4">
    <source>
        <dbReference type="Google" id="ProtNLM"/>
    </source>
</evidence>
<sequence length="362" mass="36834">MSFTVTALPGKGNKITVASAGIRSGRTASRSYRVFGSGPLPDAISAQLGVLNARGEQGRAGLVAIVVIESGSPHATGAARSLARLEALTVDAEHAIQAAGGGGHVIVVSSAAVCGAWPQRPDITDADLAVMQGDLGWVGTAAAGESLVKELVASGNHADPDRLPRLTVVRTAPLVGQDIDTAMTRNFGAPRLLRSAQHTKRWQFLHVRDLVSALVVVGESGLCGTVVAGAARESAGGWEPDTESTETVARIAGRRTLSLSDKAAASIALRLDRAGMLPGPVSDLAFTLDSWVVMPSKLLHAGWRPQVSTAECVRSVVGALANHPGVGSKLLAGRGAIAAGAVGAAVAAAGTIMAVRRSKGVT</sequence>
<proteinExistence type="predicted"/>
<name>A0A542SNF8_9MICO</name>
<keyword evidence="3" id="KW-1185">Reference proteome</keyword>
<gene>
    <name evidence="2" type="ORF">FB389_0836</name>
</gene>
<dbReference type="Gene3D" id="3.40.50.720">
    <property type="entry name" value="NAD(P)-binding Rossmann-like Domain"/>
    <property type="match status" value="1"/>
</dbReference>
<evidence type="ECO:0000313" key="2">
    <source>
        <dbReference type="EMBL" id="TQK76176.1"/>
    </source>
</evidence>
<keyword evidence="1" id="KW-0812">Transmembrane</keyword>
<keyword evidence="1" id="KW-1133">Transmembrane helix</keyword>
<comment type="caution">
    <text evidence="2">The sequence shown here is derived from an EMBL/GenBank/DDBJ whole genome shotgun (WGS) entry which is preliminary data.</text>
</comment>
<organism evidence="2 3">
    <name type="scientific">Rarobacter incanus</name>
    <dbReference type="NCBI Taxonomy" id="153494"/>
    <lineage>
        <taxon>Bacteria</taxon>
        <taxon>Bacillati</taxon>
        <taxon>Actinomycetota</taxon>
        <taxon>Actinomycetes</taxon>
        <taxon>Micrococcales</taxon>
        <taxon>Rarobacteraceae</taxon>
        <taxon>Rarobacter</taxon>
    </lineage>
</organism>
<dbReference type="EMBL" id="VFNV01000001">
    <property type="protein sequence ID" value="TQK76176.1"/>
    <property type="molecule type" value="Genomic_DNA"/>
</dbReference>
<protein>
    <recommendedName>
        <fullName evidence="4">Nucleoside-diphosphate-sugar epimerase</fullName>
    </recommendedName>
</protein>
<accession>A0A542SNF8</accession>
<dbReference type="Proteomes" id="UP000316181">
    <property type="component" value="Unassembled WGS sequence"/>
</dbReference>
<evidence type="ECO:0000313" key="3">
    <source>
        <dbReference type="Proteomes" id="UP000316181"/>
    </source>
</evidence>
<dbReference type="SUPFAM" id="SSF51735">
    <property type="entry name" value="NAD(P)-binding Rossmann-fold domains"/>
    <property type="match status" value="1"/>
</dbReference>
<dbReference type="AlphaFoldDB" id="A0A542SNF8"/>
<keyword evidence="1" id="KW-0472">Membrane</keyword>
<dbReference type="InterPro" id="IPR036291">
    <property type="entry name" value="NAD(P)-bd_dom_sf"/>
</dbReference>
<evidence type="ECO:0000256" key="1">
    <source>
        <dbReference type="SAM" id="Phobius"/>
    </source>
</evidence>